<keyword evidence="2" id="KW-1185">Reference proteome</keyword>
<evidence type="ECO:0000313" key="1">
    <source>
        <dbReference type="EMBL" id="EYC12870.1"/>
    </source>
</evidence>
<gene>
    <name evidence="1" type="primary">Acey_s0045.g1131</name>
    <name evidence="1" type="ORF">Y032_0045g1131</name>
</gene>
<dbReference type="AlphaFoldDB" id="A0A016UCH7"/>
<comment type="caution">
    <text evidence="1">The sequence shown here is derived from an EMBL/GenBank/DDBJ whole genome shotgun (WGS) entry which is preliminary data.</text>
</comment>
<protein>
    <submittedName>
        <fullName evidence="1">Uncharacterized protein</fullName>
    </submittedName>
</protein>
<sequence>MRTIHRVSWRDARTPYGALVRAFDTWERASSFLSFLAVSSLLMSLPYPKTQNLGKSPMQGFPRVLHLMEVRINSC</sequence>
<accession>A0A016UCH7</accession>
<dbReference type="EMBL" id="JARK01001381">
    <property type="protein sequence ID" value="EYC12870.1"/>
    <property type="molecule type" value="Genomic_DNA"/>
</dbReference>
<dbReference type="Proteomes" id="UP000024635">
    <property type="component" value="Unassembled WGS sequence"/>
</dbReference>
<proteinExistence type="predicted"/>
<organism evidence="1 2">
    <name type="scientific">Ancylostoma ceylanicum</name>
    <dbReference type="NCBI Taxonomy" id="53326"/>
    <lineage>
        <taxon>Eukaryota</taxon>
        <taxon>Metazoa</taxon>
        <taxon>Ecdysozoa</taxon>
        <taxon>Nematoda</taxon>
        <taxon>Chromadorea</taxon>
        <taxon>Rhabditida</taxon>
        <taxon>Rhabditina</taxon>
        <taxon>Rhabditomorpha</taxon>
        <taxon>Strongyloidea</taxon>
        <taxon>Ancylostomatidae</taxon>
        <taxon>Ancylostomatinae</taxon>
        <taxon>Ancylostoma</taxon>
    </lineage>
</organism>
<name>A0A016UCH7_9BILA</name>
<evidence type="ECO:0000313" key="2">
    <source>
        <dbReference type="Proteomes" id="UP000024635"/>
    </source>
</evidence>
<reference evidence="2" key="1">
    <citation type="journal article" date="2015" name="Nat. Genet.">
        <title>The genome and transcriptome of the zoonotic hookworm Ancylostoma ceylanicum identify infection-specific gene families.</title>
        <authorList>
            <person name="Schwarz E.M."/>
            <person name="Hu Y."/>
            <person name="Antoshechkin I."/>
            <person name="Miller M.M."/>
            <person name="Sternberg P.W."/>
            <person name="Aroian R.V."/>
        </authorList>
    </citation>
    <scope>NUCLEOTIDE SEQUENCE</scope>
    <source>
        <strain evidence="2">HY135</strain>
    </source>
</reference>